<comment type="caution">
    <text evidence="3">The sequence shown here is derived from an EMBL/GenBank/DDBJ whole genome shotgun (WGS) entry which is preliminary data.</text>
</comment>
<sequence>MNREKLIAAGIDYDDGLKRMSGNEALYEKFLIKFLQDDNIHILGKSGQVDTDTVFRAVHTLKGVSATLGIKELAEACDVICKKIRAGETDYELNEVYRRYGNVAQAIEAEVK</sequence>
<dbReference type="InterPro" id="IPR036641">
    <property type="entry name" value="HPT_dom_sf"/>
</dbReference>
<dbReference type="EMBL" id="LAYJ01000116">
    <property type="protein sequence ID" value="KKI49861.1"/>
    <property type="molecule type" value="Genomic_DNA"/>
</dbReference>
<dbReference type="SUPFAM" id="SSF47226">
    <property type="entry name" value="Histidine-containing phosphotransfer domain, HPT domain"/>
    <property type="match status" value="1"/>
</dbReference>
<dbReference type="AlphaFoldDB" id="A0A0M2NFW4"/>
<dbReference type="GO" id="GO:0000160">
    <property type="term" value="P:phosphorelay signal transduction system"/>
    <property type="evidence" value="ECO:0007669"/>
    <property type="project" value="InterPro"/>
</dbReference>
<dbReference type="InterPro" id="IPR008207">
    <property type="entry name" value="Sig_transdc_His_kin_Hpt_dom"/>
</dbReference>
<dbReference type="PROSITE" id="PS50894">
    <property type="entry name" value="HPT"/>
    <property type="match status" value="1"/>
</dbReference>
<evidence type="ECO:0000313" key="4">
    <source>
        <dbReference type="Proteomes" id="UP000034076"/>
    </source>
</evidence>
<gene>
    <name evidence="3" type="ORF">CHK_2669</name>
</gene>
<organism evidence="3 4">
    <name type="scientific">Christensenella hongkongensis</name>
    <dbReference type="NCBI Taxonomy" id="270498"/>
    <lineage>
        <taxon>Bacteria</taxon>
        <taxon>Bacillati</taxon>
        <taxon>Bacillota</taxon>
        <taxon>Clostridia</taxon>
        <taxon>Christensenellales</taxon>
        <taxon>Christensenellaceae</taxon>
        <taxon>Christensenella</taxon>
    </lineage>
</organism>
<keyword evidence="1" id="KW-0597">Phosphoprotein</keyword>
<dbReference type="OrthoDB" id="1669200at2"/>
<dbReference type="PATRIC" id="fig|270498.16.peg.1725"/>
<dbReference type="STRING" id="270498.CHK_2669"/>
<proteinExistence type="predicted"/>
<dbReference type="Pfam" id="PF01627">
    <property type="entry name" value="Hpt"/>
    <property type="match status" value="1"/>
</dbReference>
<dbReference type="Gene3D" id="1.20.120.160">
    <property type="entry name" value="HPT domain"/>
    <property type="match status" value="1"/>
</dbReference>
<dbReference type="Proteomes" id="UP000034076">
    <property type="component" value="Unassembled WGS sequence"/>
</dbReference>
<name>A0A0M2NFW4_9FIRM</name>
<keyword evidence="4" id="KW-1185">Reference proteome</keyword>
<protein>
    <recommendedName>
        <fullName evidence="2">HPt domain-containing protein</fullName>
    </recommendedName>
</protein>
<accession>A0A0M2NFW4</accession>
<dbReference type="RefSeq" id="WP_052740587.1">
    <property type="nucleotide sequence ID" value="NZ_LAYJ01000116.1"/>
</dbReference>
<feature type="modified residue" description="Phosphohistidine" evidence="1">
    <location>
        <position position="59"/>
    </location>
</feature>
<evidence type="ECO:0000313" key="3">
    <source>
        <dbReference type="EMBL" id="KKI49861.1"/>
    </source>
</evidence>
<evidence type="ECO:0000259" key="2">
    <source>
        <dbReference type="PROSITE" id="PS50894"/>
    </source>
</evidence>
<evidence type="ECO:0000256" key="1">
    <source>
        <dbReference type="PROSITE-ProRule" id="PRU00110"/>
    </source>
</evidence>
<reference evidence="3 4" key="1">
    <citation type="submission" date="2015-04" db="EMBL/GenBank/DDBJ databases">
        <title>Draft genome sequence of bacteremic isolate Catabacter hongkongensis type strain HKU16T.</title>
        <authorList>
            <person name="Lau S.K."/>
            <person name="Teng J.L."/>
            <person name="Huang Y."/>
            <person name="Curreem S.O."/>
            <person name="Tsui S.K."/>
            <person name="Woo P.C."/>
        </authorList>
    </citation>
    <scope>NUCLEOTIDE SEQUENCE [LARGE SCALE GENOMIC DNA]</scope>
    <source>
        <strain evidence="3 4">HKU16</strain>
    </source>
</reference>
<feature type="domain" description="HPt" evidence="2">
    <location>
        <begin position="20"/>
        <end position="112"/>
    </location>
</feature>
<dbReference type="CDD" id="cd00088">
    <property type="entry name" value="HPT"/>
    <property type="match status" value="1"/>
</dbReference>